<dbReference type="InterPro" id="IPR036388">
    <property type="entry name" value="WH-like_DNA-bd_sf"/>
</dbReference>
<dbReference type="InterPro" id="IPR000524">
    <property type="entry name" value="Tscrpt_reg_HTH_GntR"/>
</dbReference>
<dbReference type="GO" id="GO:0003677">
    <property type="term" value="F:DNA binding"/>
    <property type="evidence" value="ECO:0007669"/>
    <property type="project" value="UniProtKB-KW"/>
</dbReference>
<evidence type="ECO:0000313" key="6">
    <source>
        <dbReference type="Proteomes" id="UP000094165"/>
    </source>
</evidence>
<dbReference type="CDD" id="cd07377">
    <property type="entry name" value="WHTH_GntR"/>
    <property type="match status" value="1"/>
</dbReference>
<keyword evidence="1" id="KW-0805">Transcription regulation</keyword>
<dbReference type="InterPro" id="IPR036390">
    <property type="entry name" value="WH_DNA-bd_sf"/>
</dbReference>
<dbReference type="Gene3D" id="1.10.10.10">
    <property type="entry name" value="Winged helix-like DNA-binding domain superfamily/Winged helix DNA-binding domain"/>
    <property type="match status" value="1"/>
</dbReference>
<reference evidence="5 6" key="1">
    <citation type="journal article" date="2012" name="Science">
        <title>Ecological populations of bacteria act as socially cohesive units of antibiotic production and resistance.</title>
        <authorList>
            <person name="Cordero O.X."/>
            <person name="Wildschutte H."/>
            <person name="Kirkup B."/>
            <person name="Proehl S."/>
            <person name="Ngo L."/>
            <person name="Hussain F."/>
            <person name="Le Roux F."/>
            <person name="Mincer T."/>
            <person name="Polz M.F."/>
        </authorList>
    </citation>
    <scope>NUCLEOTIDE SEQUENCE [LARGE SCALE GENOMIC DNA]</scope>
    <source>
        <strain evidence="5 6">FF-238</strain>
    </source>
</reference>
<evidence type="ECO:0000256" key="1">
    <source>
        <dbReference type="ARBA" id="ARBA00023015"/>
    </source>
</evidence>
<sequence length="123" mass="14244">MTDWHDNQPIFRQLSERITEQILQGIWLEEQPLPSVRTVAADLKINHLTVMKGYQLLVDEGLVEKRRGQGMFVALGALKTLKERQKSDFFEQQIPTIAATLKQIDMPLDEFVQQLKQHMTGEK</sequence>
<dbReference type="EMBL" id="AJYW02000041">
    <property type="protein sequence ID" value="OEE78718.1"/>
    <property type="molecule type" value="Genomic_DNA"/>
</dbReference>
<dbReference type="SUPFAM" id="SSF46785">
    <property type="entry name" value="Winged helix' DNA-binding domain"/>
    <property type="match status" value="1"/>
</dbReference>
<keyword evidence="3" id="KW-0804">Transcription</keyword>
<proteinExistence type="predicted"/>
<dbReference type="SMART" id="SM00345">
    <property type="entry name" value="HTH_GNTR"/>
    <property type="match status" value="1"/>
</dbReference>
<keyword evidence="6" id="KW-1185">Reference proteome</keyword>
<dbReference type="AlphaFoldDB" id="A0A1E5D686"/>
<evidence type="ECO:0000313" key="5">
    <source>
        <dbReference type="EMBL" id="OEE78718.1"/>
    </source>
</evidence>
<dbReference type="Proteomes" id="UP000094165">
    <property type="component" value="Unassembled WGS sequence"/>
</dbReference>
<organism evidence="5 6">
    <name type="scientific">Vibrio genomosp. F6 str. FF-238</name>
    <dbReference type="NCBI Taxonomy" id="1191298"/>
    <lineage>
        <taxon>Bacteria</taxon>
        <taxon>Pseudomonadati</taxon>
        <taxon>Pseudomonadota</taxon>
        <taxon>Gammaproteobacteria</taxon>
        <taxon>Vibrionales</taxon>
        <taxon>Vibrionaceae</taxon>
        <taxon>Vibrio</taxon>
    </lineage>
</organism>
<evidence type="ECO:0000256" key="2">
    <source>
        <dbReference type="ARBA" id="ARBA00023125"/>
    </source>
</evidence>
<dbReference type="PANTHER" id="PTHR38445">
    <property type="entry name" value="HTH-TYPE TRANSCRIPTIONAL REPRESSOR YTRA"/>
    <property type="match status" value="1"/>
</dbReference>
<dbReference type="PROSITE" id="PS50949">
    <property type="entry name" value="HTH_GNTR"/>
    <property type="match status" value="1"/>
</dbReference>
<name>A0A1E5D686_9VIBR</name>
<accession>A0A1E5D686</accession>
<protein>
    <submittedName>
        <fullName evidence="5">GntR family transcriptional regulator</fullName>
    </submittedName>
</protein>
<dbReference type="GO" id="GO:0003700">
    <property type="term" value="F:DNA-binding transcription factor activity"/>
    <property type="evidence" value="ECO:0007669"/>
    <property type="project" value="InterPro"/>
</dbReference>
<evidence type="ECO:0000256" key="3">
    <source>
        <dbReference type="ARBA" id="ARBA00023163"/>
    </source>
</evidence>
<dbReference type="PANTHER" id="PTHR38445:SF10">
    <property type="entry name" value="GNTR-FAMILY TRANSCRIPTIONAL REGULATOR"/>
    <property type="match status" value="1"/>
</dbReference>
<dbReference type="Pfam" id="PF00392">
    <property type="entry name" value="GntR"/>
    <property type="match status" value="1"/>
</dbReference>
<dbReference type="RefSeq" id="WP_017054466.1">
    <property type="nucleotide sequence ID" value="NZ_AJYW02000041.1"/>
</dbReference>
<comment type="caution">
    <text evidence="5">The sequence shown here is derived from an EMBL/GenBank/DDBJ whole genome shotgun (WGS) entry which is preliminary data.</text>
</comment>
<keyword evidence="2" id="KW-0238">DNA-binding</keyword>
<feature type="domain" description="HTH gntR-type" evidence="4">
    <location>
        <begin position="8"/>
        <end position="76"/>
    </location>
</feature>
<gene>
    <name evidence="5" type="ORF">A130_12980</name>
</gene>
<evidence type="ECO:0000259" key="4">
    <source>
        <dbReference type="PROSITE" id="PS50949"/>
    </source>
</evidence>